<evidence type="ECO:0000313" key="2">
    <source>
        <dbReference type="EMBL" id="MED6168924.1"/>
    </source>
</evidence>
<keyword evidence="3" id="KW-1185">Reference proteome</keyword>
<feature type="compositionally biased region" description="Basic and acidic residues" evidence="1">
    <location>
        <begin position="71"/>
        <end position="122"/>
    </location>
</feature>
<dbReference type="EMBL" id="JASCZI010151080">
    <property type="protein sequence ID" value="MED6168924.1"/>
    <property type="molecule type" value="Genomic_DNA"/>
</dbReference>
<gene>
    <name evidence="2" type="ORF">PIB30_016209</name>
</gene>
<sequence length="210" mass="24541">MESGIIYYEIEKRDKYEDSDERADSNLAVVRTRRYHIDDEPFIHPLHSARSVRVSSRVSWPLSVRSLRSIENPHFEDQDSQEKQEVSSSQDRRIREAGRPIKRWELISPSEELKIGEEKKEKDEEEEDPEEDVFEEEMPALPQRMDVDADEDYLQYLEELQQYPEDSLILSSQAFAQRPSDDKHSQSSDGHSQPSYDLFGVWPPPVGSSQ</sequence>
<proteinExistence type="predicted"/>
<evidence type="ECO:0000256" key="1">
    <source>
        <dbReference type="SAM" id="MobiDB-lite"/>
    </source>
</evidence>
<protein>
    <submittedName>
        <fullName evidence="2">Uncharacterized protein</fullName>
    </submittedName>
</protein>
<reference evidence="2 3" key="1">
    <citation type="journal article" date="2023" name="Plants (Basel)">
        <title>Bridging the Gap: Combining Genomics and Transcriptomics Approaches to Understand Stylosanthes scabra, an Orphan Legume from the Brazilian Caatinga.</title>
        <authorList>
            <person name="Ferreira-Neto J.R.C."/>
            <person name="da Silva M.D."/>
            <person name="Binneck E."/>
            <person name="de Melo N.F."/>
            <person name="da Silva R.H."/>
            <person name="de Melo A.L.T.M."/>
            <person name="Pandolfi V."/>
            <person name="Bustamante F.O."/>
            <person name="Brasileiro-Vidal A.C."/>
            <person name="Benko-Iseppon A.M."/>
        </authorList>
    </citation>
    <scope>NUCLEOTIDE SEQUENCE [LARGE SCALE GENOMIC DNA]</scope>
    <source>
        <tissue evidence="2">Leaves</tissue>
    </source>
</reference>
<name>A0ABU6V6P9_9FABA</name>
<feature type="region of interest" description="Disordered" evidence="1">
    <location>
        <begin position="168"/>
        <end position="210"/>
    </location>
</feature>
<accession>A0ABU6V6P9</accession>
<feature type="compositionally biased region" description="Acidic residues" evidence="1">
    <location>
        <begin position="123"/>
        <end position="138"/>
    </location>
</feature>
<evidence type="ECO:0000313" key="3">
    <source>
        <dbReference type="Proteomes" id="UP001341840"/>
    </source>
</evidence>
<feature type="region of interest" description="Disordered" evidence="1">
    <location>
        <begin position="71"/>
        <end position="152"/>
    </location>
</feature>
<dbReference type="Proteomes" id="UP001341840">
    <property type="component" value="Unassembled WGS sequence"/>
</dbReference>
<comment type="caution">
    <text evidence="2">The sequence shown here is derived from an EMBL/GenBank/DDBJ whole genome shotgun (WGS) entry which is preliminary data.</text>
</comment>
<organism evidence="2 3">
    <name type="scientific">Stylosanthes scabra</name>
    <dbReference type="NCBI Taxonomy" id="79078"/>
    <lineage>
        <taxon>Eukaryota</taxon>
        <taxon>Viridiplantae</taxon>
        <taxon>Streptophyta</taxon>
        <taxon>Embryophyta</taxon>
        <taxon>Tracheophyta</taxon>
        <taxon>Spermatophyta</taxon>
        <taxon>Magnoliopsida</taxon>
        <taxon>eudicotyledons</taxon>
        <taxon>Gunneridae</taxon>
        <taxon>Pentapetalae</taxon>
        <taxon>rosids</taxon>
        <taxon>fabids</taxon>
        <taxon>Fabales</taxon>
        <taxon>Fabaceae</taxon>
        <taxon>Papilionoideae</taxon>
        <taxon>50 kb inversion clade</taxon>
        <taxon>dalbergioids sensu lato</taxon>
        <taxon>Dalbergieae</taxon>
        <taxon>Pterocarpus clade</taxon>
        <taxon>Stylosanthes</taxon>
    </lineage>
</organism>